<dbReference type="InterPro" id="IPR036388">
    <property type="entry name" value="WH-like_DNA-bd_sf"/>
</dbReference>
<gene>
    <name evidence="2" type="ORF">CVO76_16205</name>
</gene>
<evidence type="ECO:0000259" key="1">
    <source>
        <dbReference type="PROSITE" id="PS50995"/>
    </source>
</evidence>
<accession>A0A2L0UIF4</accession>
<dbReference type="PRINTS" id="PR00598">
    <property type="entry name" value="HTHMARR"/>
</dbReference>
<dbReference type="Pfam" id="PF01047">
    <property type="entry name" value="MarR"/>
    <property type="match status" value="1"/>
</dbReference>
<dbReference type="SMART" id="SM00347">
    <property type="entry name" value="HTH_MARR"/>
    <property type="match status" value="1"/>
</dbReference>
<organism evidence="2 3">
    <name type="scientific">Arthrobacter agilis</name>
    <dbReference type="NCBI Taxonomy" id="37921"/>
    <lineage>
        <taxon>Bacteria</taxon>
        <taxon>Bacillati</taxon>
        <taxon>Actinomycetota</taxon>
        <taxon>Actinomycetes</taxon>
        <taxon>Micrococcales</taxon>
        <taxon>Micrococcaceae</taxon>
        <taxon>Arthrobacter</taxon>
    </lineage>
</organism>
<dbReference type="GO" id="GO:0006950">
    <property type="term" value="P:response to stress"/>
    <property type="evidence" value="ECO:0007669"/>
    <property type="project" value="TreeGrafter"/>
</dbReference>
<protein>
    <recommendedName>
        <fullName evidence="1">HTH marR-type domain-containing protein</fullName>
    </recommendedName>
</protein>
<name>A0A2L0UIF4_9MICC</name>
<reference evidence="2 3" key="1">
    <citation type="submission" date="2017-11" db="EMBL/GenBank/DDBJ databases">
        <title>Draft genome of Arthrobacter agilis strain UMCV2, a plant growth-promoting rhizobacterium and biocontrol capacity of phytopathogenic fungi.</title>
        <authorList>
            <person name="Martinez-Camara R."/>
            <person name="Santoyo G."/>
            <person name="Moreno-Hagelsieb G."/>
            <person name="Valencia-Cantero E."/>
        </authorList>
    </citation>
    <scope>NUCLEOTIDE SEQUENCE [LARGE SCALE GENOMIC DNA]</scope>
    <source>
        <strain evidence="2 3">UMCV2</strain>
    </source>
</reference>
<proteinExistence type="predicted"/>
<dbReference type="GO" id="GO:0003700">
    <property type="term" value="F:DNA-binding transcription factor activity"/>
    <property type="evidence" value="ECO:0007669"/>
    <property type="project" value="InterPro"/>
</dbReference>
<dbReference type="InterPro" id="IPR039422">
    <property type="entry name" value="MarR/SlyA-like"/>
</dbReference>
<dbReference type="PANTHER" id="PTHR33164">
    <property type="entry name" value="TRANSCRIPTIONAL REGULATOR, MARR FAMILY"/>
    <property type="match status" value="1"/>
</dbReference>
<dbReference type="PANTHER" id="PTHR33164:SF89">
    <property type="entry name" value="MARR FAMILY REGULATORY PROTEIN"/>
    <property type="match status" value="1"/>
</dbReference>
<dbReference type="AlphaFoldDB" id="A0A2L0UIF4"/>
<dbReference type="InterPro" id="IPR036390">
    <property type="entry name" value="WH_DNA-bd_sf"/>
</dbReference>
<evidence type="ECO:0000313" key="2">
    <source>
        <dbReference type="EMBL" id="AUZ89013.1"/>
    </source>
</evidence>
<dbReference type="SUPFAM" id="SSF46785">
    <property type="entry name" value="Winged helix' DNA-binding domain"/>
    <property type="match status" value="1"/>
</dbReference>
<dbReference type="RefSeq" id="WP_208740135.1">
    <property type="nucleotide sequence ID" value="NZ_CP024915.1"/>
</dbReference>
<evidence type="ECO:0000313" key="3">
    <source>
        <dbReference type="Proteomes" id="UP000239187"/>
    </source>
</evidence>
<dbReference type="PROSITE" id="PS50995">
    <property type="entry name" value="HTH_MARR_2"/>
    <property type="match status" value="1"/>
</dbReference>
<sequence>MTDTQGQSDNTPSQEQLRHVDDMVAKLREMRQLTNKAYREQRDTRNLNDKDMAALGYLSQEWGEGREVSPKDIAAHLGLSSATTTLVLDRLEADGYVTRRPSSTDRRAILLKPSSSMQEWTDQYPASLLRASFLDVAAGLACADVAIIEQYFAAVLDDVRQRLA</sequence>
<dbReference type="EMBL" id="CP024915">
    <property type="protein sequence ID" value="AUZ89013.1"/>
    <property type="molecule type" value="Genomic_DNA"/>
</dbReference>
<dbReference type="InterPro" id="IPR000835">
    <property type="entry name" value="HTH_MarR-typ"/>
</dbReference>
<feature type="domain" description="HTH marR-type" evidence="1">
    <location>
        <begin position="20"/>
        <end position="157"/>
    </location>
</feature>
<dbReference type="Proteomes" id="UP000239187">
    <property type="component" value="Chromosome"/>
</dbReference>
<dbReference type="Gene3D" id="1.10.10.10">
    <property type="entry name" value="Winged helix-like DNA-binding domain superfamily/Winged helix DNA-binding domain"/>
    <property type="match status" value="1"/>
</dbReference>